<keyword evidence="1" id="KW-0732">Signal</keyword>
<evidence type="ECO:0000256" key="1">
    <source>
        <dbReference type="SAM" id="SignalP"/>
    </source>
</evidence>
<name>A0A1D1VQ81_RAMVA</name>
<dbReference type="Proteomes" id="UP000186922">
    <property type="component" value="Unassembled WGS sequence"/>
</dbReference>
<sequence>MAPKLLAALLAVCLFGSSFARYNEAAVHNAVAVQEDGRVGGDYSPEMANPSNMASRSFAVTISTAGLILGLGQVSGLIGNTAYGTVCGQPCSFRRATQICKWEWTYKTHLRCPTAETNANCRSSRQRADNDAFQAVVDQLKAQGKCQSY</sequence>
<keyword evidence="4" id="KW-1185">Reference proteome</keyword>
<dbReference type="AlphaFoldDB" id="A0A1D1VQ81"/>
<dbReference type="OrthoDB" id="10218327at2759"/>
<accession>A0A1D1VQ81</accession>
<dbReference type="EMBL" id="BDGG01000007">
    <property type="protein sequence ID" value="GAV01878.1"/>
    <property type="molecule type" value="Genomic_DNA"/>
</dbReference>
<proteinExistence type="predicted"/>
<gene>
    <name evidence="3" type="primary">RvY_12517-1</name>
    <name evidence="2" type="synonym">RvY_12262-1</name>
    <name evidence="2" type="synonym">RvY_12262.1</name>
    <name evidence="3" type="synonym">RvY_12517.1</name>
    <name evidence="2" type="ORF">RvY_12262</name>
    <name evidence="3" type="ORF">RvY_12517</name>
</gene>
<feature type="signal peptide" evidence="1">
    <location>
        <begin position="1"/>
        <end position="20"/>
    </location>
</feature>
<dbReference type="EMBL" id="BDGG01000007">
    <property type="protein sequence ID" value="GAV01571.1"/>
    <property type="molecule type" value="Genomic_DNA"/>
</dbReference>
<organism evidence="3 4">
    <name type="scientific">Ramazzottius varieornatus</name>
    <name type="common">Water bear</name>
    <name type="synonym">Tardigrade</name>
    <dbReference type="NCBI Taxonomy" id="947166"/>
    <lineage>
        <taxon>Eukaryota</taxon>
        <taxon>Metazoa</taxon>
        <taxon>Ecdysozoa</taxon>
        <taxon>Tardigrada</taxon>
        <taxon>Eutardigrada</taxon>
        <taxon>Parachela</taxon>
        <taxon>Hypsibioidea</taxon>
        <taxon>Ramazzottiidae</taxon>
        <taxon>Ramazzottius</taxon>
    </lineage>
</organism>
<evidence type="ECO:0000313" key="3">
    <source>
        <dbReference type="EMBL" id="GAV01878.1"/>
    </source>
</evidence>
<comment type="caution">
    <text evidence="3">The sequence shown here is derived from an EMBL/GenBank/DDBJ whole genome shotgun (WGS) entry which is preliminary data.</text>
</comment>
<protein>
    <submittedName>
        <fullName evidence="3">Uncharacterized protein</fullName>
    </submittedName>
</protein>
<reference evidence="3 4" key="1">
    <citation type="journal article" date="2016" name="Nat. Commun.">
        <title>Extremotolerant tardigrade genome and improved radiotolerance of human cultured cells by tardigrade-unique protein.</title>
        <authorList>
            <person name="Hashimoto T."/>
            <person name="Horikawa D.D."/>
            <person name="Saito Y."/>
            <person name="Kuwahara H."/>
            <person name="Kozuka-Hata H."/>
            <person name="Shin-I T."/>
            <person name="Minakuchi Y."/>
            <person name="Ohishi K."/>
            <person name="Motoyama A."/>
            <person name="Aizu T."/>
            <person name="Enomoto A."/>
            <person name="Kondo K."/>
            <person name="Tanaka S."/>
            <person name="Hara Y."/>
            <person name="Koshikawa S."/>
            <person name="Sagara H."/>
            <person name="Miura T."/>
            <person name="Yokobori S."/>
            <person name="Miyagawa K."/>
            <person name="Suzuki Y."/>
            <person name="Kubo T."/>
            <person name="Oyama M."/>
            <person name="Kohara Y."/>
            <person name="Fujiyama A."/>
            <person name="Arakawa K."/>
            <person name="Katayama T."/>
            <person name="Toyoda A."/>
            <person name="Kunieda T."/>
        </authorList>
    </citation>
    <scope>NUCLEOTIDE SEQUENCE [LARGE SCALE GENOMIC DNA]</scope>
    <source>
        <strain evidence="3 4">YOKOZUNA-1</strain>
    </source>
</reference>
<feature type="chain" id="PRO_5010468001" evidence="1">
    <location>
        <begin position="21"/>
        <end position="149"/>
    </location>
</feature>
<evidence type="ECO:0000313" key="4">
    <source>
        <dbReference type="Proteomes" id="UP000186922"/>
    </source>
</evidence>
<evidence type="ECO:0000313" key="2">
    <source>
        <dbReference type="EMBL" id="GAV01571.1"/>
    </source>
</evidence>